<dbReference type="AlphaFoldDB" id="A0A1A8MPI9"/>
<gene>
    <name evidence="1" type="primary">Nfu_g_1_010727</name>
</gene>
<sequence>EEDNRFTAAEHSKKRHTMAANRHNAATTVWLVNTLWWHGMAFGPPRLLLIFLPCRTFECKLPLGATEGVVMVRWGVTAKLWPAMMLRWCSVRTPPTGVPLLCAVYWFTDGQSRLTQLINQ</sequence>
<proteinExistence type="predicted"/>
<protein>
    <submittedName>
        <fullName evidence="1">Uncharacterized protein</fullName>
    </submittedName>
</protein>
<accession>A0A1A8MPI9</accession>
<feature type="non-terminal residue" evidence="1">
    <location>
        <position position="1"/>
    </location>
</feature>
<organism evidence="1">
    <name type="scientific">Nothobranchius pienaari</name>
    <dbReference type="NCBI Taxonomy" id="704102"/>
    <lineage>
        <taxon>Eukaryota</taxon>
        <taxon>Metazoa</taxon>
        <taxon>Chordata</taxon>
        <taxon>Craniata</taxon>
        <taxon>Vertebrata</taxon>
        <taxon>Euteleostomi</taxon>
        <taxon>Actinopterygii</taxon>
        <taxon>Neopterygii</taxon>
        <taxon>Teleostei</taxon>
        <taxon>Neoteleostei</taxon>
        <taxon>Acanthomorphata</taxon>
        <taxon>Ovalentaria</taxon>
        <taxon>Atherinomorphae</taxon>
        <taxon>Cyprinodontiformes</taxon>
        <taxon>Nothobranchiidae</taxon>
        <taxon>Nothobranchius</taxon>
    </lineage>
</organism>
<name>A0A1A8MPI9_9TELE</name>
<feature type="non-terminal residue" evidence="1">
    <location>
        <position position="120"/>
    </location>
</feature>
<reference evidence="1" key="1">
    <citation type="submission" date="2016-05" db="EMBL/GenBank/DDBJ databases">
        <authorList>
            <person name="Lavstsen T."/>
            <person name="Jespersen J.S."/>
        </authorList>
    </citation>
    <scope>NUCLEOTIDE SEQUENCE</scope>
    <source>
        <tissue evidence="1">Brain</tissue>
    </source>
</reference>
<reference evidence="1" key="2">
    <citation type="submission" date="2016-06" db="EMBL/GenBank/DDBJ databases">
        <title>The genome of a short-lived fish provides insights into sex chromosome evolution and the genetic control of aging.</title>
        <authorList>
            <person name="Reichwald K."/>
            <person name="Felder M."/>
            <person name="Petzold A."/>
            <person name="Koch P."/>
            <person name="Groth M."/>
            <person name="Platzer M."/>
        </authorList>
    </citation>
    <scope>NUCLEOTIDE SEQUENCE</scope>
    <source>
        <tissue evidence="1">Brain</tissue>
    </source>
</reference>
<dbReference type="EMBL" id="HAEF01017463">
    <property type="protein sequence ID" value="SBR58622.1"/>
    <property type="molecule type" value="Transcribed_RNA"/>
</dbReference>
<evidence type="ECO:0000313" key="1">
    <source>
        <dbReference type="EMBL" id="SBR58622.1"/>
    </source>
</evidence>